<dbReference type="Proteomes" id="UP001632038">
    <property type="component" value="Unassembled WGS sequence"/>
</dbReference>
<name>A0ABD3BPF3_9LAMI</name>
<keyword evidence="1" id="KW-0472">Membrane</keyword>
<feature type="transmembrane region" description="Helical" evidence="1">
    <location>
        <begin position="144"/>
        <end position="162"/>
    </location>
</feature>
<feature type="transmembrane region" description="Helical" evidence="1">
    <location>
        <begin position="120"/>
        <end position="138"/>
    </location>
</feature>
<dbReference type="EMBL" id="JAVIJP010000069">
    <property type="protein sequence ID" value="KAL3619154.1"/>
    <property type="molecule type" value="Genomic_DNA"/>
</dbReference>
<organism evidence="2 3">
    <name type="scientific">Castilleja foliolosa</name>
    <dbReference type="NCBI Taxonomy" id="1961234"/>
    <lineage>
        <taxon>Eukaryota</taxon>
        <taxon>Viridiplantae</taxon>
        <taxon>Streptophyta</taxon>
        <taxon>Embryophyta</taxon>
        <taxon>Tracheophyta</taxon>
        <taxon>Spermatophyta</taxon>
        <taxon>Magnoliopsida</taxon>
        <taxon>eudicotyledons</taxon>
        <taxon>Gunneridae</taxon>
        <taxon>Pentapetalae</taxon>
        <taxon>asterids</taxon>
        <taxon>lamiids</taxon>
        <taxon>Lamiales</taxon>
        <taxon>Orobanchaceae</taxon>
        <taxon>Pedicularideae</taxon>
        <taxon>Castillejinae</taxon>
        <taxon>Castilleja</taxon>
    </lineage>
</organism>
<evidence type="ECO:0008006" key="4">
    <source>
        <dbReference type="Google" id="ProtNLM"/>
    </source>
</evidence>
<proteinExistence type="predicted"/>
<dbReference type="AlphaFoldDB" id="A0ABD3BPF3"/>
<protein>
    <recommendedName>
        <fullName evidence="4">Transmembrane protein</fullName>
    </recommendedName>
</protein>
<accession>A0ABD3BPF3</accession>
<comment type="caution">
    <text evidence="2">The sequence shown here is derived from an EMBL/GenBank/DDBJ whole genome shotgun (WGS) entry which is preliminary data.</text>
</comment>
<reference evidence="3" key="1">
    <citation type="journal article" date="2024" name="IScience">
        <title>Strigolactones Initiate the Formation of Haustorium-like Structures in Castilleja.</title>
        <authorList>
            <person name="Buerger M."/>
            <person name="Peterson D."/>
            <person name="Chory J."/>
        </authorList>
    </citation>
    <scope>NUCLEOTIDE SEQUENCE [LARGE SCALE GENOMIC DNA]</scope>
</reference>
<gene>
    <name evidence="2" type="ORF">CASFOL_036724</name>
</gene>
<keyword evidence="1" id="KW-1133">Transmembrane helix</keyword>
<evidence type="ECO:0000313" key="2">
    <source>
        <dbReference type="EMBL" id="KAL3619154.1"/>
    </source>
</evidence>
<keyword evidence="3" id="KW-1185">Reference proteome</keyword>
<keyword evidence="1" id="KW-0812">Transmembrane</keyword>
<sequence length="216" mass="24439">MQQTIHLVPDPSFLFTSNRNIYIPSIHTRPFCLHHRNSQLHVSKSILCASNRRNRQAIGRSSKLILKSACIIASKLGFVPEPLSFMLREFGSGNRGGNGSWNGFGWNGFDGWKRRRNAKLGMVGILVIFGLLGMWLVVGKELELDAEAVFGGLGLILFGVSVEGWRRGAKDWILGFCCCAFLVGFVLKKDEFPAWVRWFGIRKKNILSLRRKRRAF</sequence>
<evidence type="ECO:0000313" key="3">
    <source>
        <dbReference type="Proteomes" id="UP001632038"/>
    </source>
</evidence>
<evidence type="ECO:0000256" key="1">
    <source>
        <dbReference type="SAM" id="Phobius"/>
    </source>
</evidence>
<feature type="transmembrane region" description="Helical" evidence="1">
    <location>
        <begin position="169"/>
        <end position="187"/>
    </location>
</feature>